<evidence type="ECO:0000313" key="3">
    <source>
        <dbReference type="Proteomes" id="UP001569904"/>
    </source>
</evidence>
<keyword evidence="3" id="KW-1185">Reference proteome</keyword>
<name>A0ABV4QUA7_9ACTN</name>
<keyword evidence="1" id="KW-1133">Transmembrane helix</keyword>
<dbReference type="PROSITE" id="PS51257">
    <property type="entry name" value="PROKAR_LIPOPROTEIN"/>
    <property type="match status" value="1"/>
</dbReference>
<dbReference type="EMBL" id="JAXCEH010000003">
    <property type="protein sequence ID" value="MFA1553500.1"/>
    <property type="molecule type" value="Genomic_DNA"/>
</dbReference>
<comment type="caution">
    <text evidence="2">The sequence shown here is derived from an EMBL/GenBank/DDBJ whole genome shotgun (WGS) entry which is preliminary data.</text>
</comment>
<evidence type="ECO:0000256" key="1">
    <source>
        <dbReference type="SAM" id="Phobius"/>
    </source>
</evidence>
<evidence type="ECO:0000313" key="2">
    <source>
        <dbReference type="EMBL" id="MFA1553500.1"/>
    </source>
</evidence>
<sequence>MTRPRPAAWIAILVIAVLVTGCLIEGWSFVSGGNAMKKRDEARARATLVAYLHLVHQRKWMKACDMQDDTSELALEGCEGYLSSGAPLVSFDVGGARSTSWNTEGTFIKFPVSLVYADGSHEQIELEVGSKASGYPDTVLDGPFSHTRRRPYDG</sequence>
<organism evidence="2 3">
    <name type="scientific">Actinomadura chokoriensis</name>
    <dbReference type="NCBI Taxonomy" id="454156"/>
    <lineage>
        <taxon>Bacteria</taxon>
        <taxon>Bacillati</taxon>
        <taxon>Actinomycetota</taxon>
        <taxon>Actinomycetes</taxon>
        <taxon>Streptosporangiales</taxon>
        <taxon>Thermomonosporaceae</taxon>
        <taxon>Actinomadura</taxon>
    </lineage>
</organism>
<keyword evidence="1" id="KW-0472">Membrane</keyword>
<keyword evidence="1" id="KW-0812">Transmembrane</keyword>
<proteinExistence type="predicted"/>
<dbReference type="RefSeq" id="WP_371939895.1">
    <property type="nucleotide sequence ID" value="NZ_JAXCEH010000003.1"/>
</dbReference>
<gene>
    <name evidence="2" type="ORF">SM436_07320</name>
</gene>
<reference evidence="2 3" key="1">
    <citation type="submission" date="2023-11" db="EMBL/GenBank/DDBJ databases">
        <title>Actinomadura monticuli sp. nov., isolated from volcanic ash.</title>
        <authorList>
            <person name="Lee S.D."/>
            <person name="Yang H."/>
            <person name="Kim I.S."/>
        </authorList>
    </citation>
    <scope>NUCLEOTIDE SEQUENCE [LARGE SCALE GENOMIC DNA]</scope>
    <source>
        <strain evidence="2 3">DSM 45346</strain>
    </source>
</reference>
<dbReference type="Proteomes" id="UP001569904">
    <property type="component" value="Unassembled WGS sequence"/>
</dbReference>
<accession>A0ABV4QUA7</accession>
<feature type="transmembrane region" description="Helical" evidence="1">
    <location>
        <begin position="6"/>
        <end position="30"/>
    </location>
</feature>
<protein>
    <submittedName>
        <fullName evidence="2">Uncharacterized protein</fullName>
    </submittedName>
</protein>